<dbReference type="PANTHER" id="PTHR43808:SF32">
    <property type="entry name" value="ARGE_DAPE-RELATED DEACYLASE"/>
    <property type="match status" value="1"/>
</dbReference>
<dbReference type="PROSITE" id="PS00758">
    <property type="entry name" value="ARGE_DAPE_CPG2_1"/>
    <property type="match status" value="1"/>
</dbReference>
<dbReference type="Pfam" id="PF01546">
    <property type="entry name" value="Peptidase_M20"/>
    <property type="match status" value="1"/>
</dbReference>
<accession>A0ABT4N2H4</accession>
<reference evidence="13" key="1">
    <citation type="submission" date="2022-12" db="EMBL/GenBank/DDBJ databases">
        <authorList>
            <person name="Krivoruchko A.V."/>
            <person name="Elkin A."/>
        </authorList>
    </citation>
    <scope>NUCLEOTIDE SEQUENCE</scope>
    <source>
        <strain evidence="13">IEGM 1388</strain>
    </source>
</reference>
<evidence type="ECO:0000313" key="13">
    <source>
        <dbReference type="EMBL" id="MCZ4552112.1"/>
    </source>
</evidence>
<dbReference type="InterPro" id="IPR010182">
    <property type="entry name" value="ArgE/DapE"/>
</dbReference>
<organism evidence="13 14">
    <name type="scientific">Gordonia rubripertincta</name>
    <name type="common">Rhodococcus corallinus</name>
    <dbReference type="NCBI Taxonomy" id="36822"/>
    <lineage>
        <taxon>Bacteria</taxon>
        <taxon>Bacillati</taxon>
        <taxon>Actinomycetota</taxon>
        <taxon>Actinomycetes</taxon>
        <taxon>Mycobacteriales</taxon>
        <taxon>Gordoniaceae</taxon>
        <taxon>Gordonia</taxon>
    </lineage>
</organism>
<dbReference type="EC" id="3.5.1.18" evidence="5"/>
<dbReference type="InterPro" id="IPR036264">
    <property type="entry name" value="Bact_exopeptidase_dim_dom"/>
</dbReference>
<dbReference type="InterPro" id="IPR002933">
    <property type="entry name" value="Peptidase_M20"/>
</dbReference>
<protein>
    <recommendedName>
        <fullName evidence="6">Probable succinyl-diaminopimelate desuccinylase</fullName>
        <ecNumber evidence="5">3.5.1.18</ecNumber>
    </recommendedName>
</protein>
<name>A0ABT4N2H4_GORRU</name>
<evidence type="ECO:0000256" key="9">
    <source>
        <dbReference type="ARBA" id="ARBA00022833"/>
    </source>
</evidence>
<dbReference type="Gene3D" id="3.40.630.10">
    <property type="entry name" value="Zn peptidases"/>
    <property type="match status" value="1"/>
</dbReference>
<gene>
    <name evidence="13" type="ORF">O4213_19120</name>
</gene>
<comment type="cofactor">
    <cofactor evidence="2">
        <name>Zn(2+)</name>
        <dbReference type="ChEBI" id="CHEBI:29105"/>
    </cofactor>
</comment>
<evidence type="ECO:0000256" key="4">
    <source>
        <dbReference type="ARBA" id="ARBA00006247"/>
    </source>
</evidence>
<evidence type="ECO:0000259" key="12">
    <source>
        <dbReference type="Pfam" id="PF07687"/>
    </source>
</evidence>
<dbReference type="PANTHER" id="PTHR43808">
    <property type="entry name" value="ACETYLORNITHINE DEACETYLASE"/>
    <property type="match status" value="1"/>
</dbReference>
<dbReference type="Proteomes" id="UP001067235">
    <property type="component" value="Unassembled WGS sequence"/>
</dbReference>
<comment type="catalytic activity">
    <reaction evidence="11">
        <text>N-succinyl-(2S,6S)-2,6-diaminopimelate + H2O = (2S,6S)-2,6-diaminopimelate + succinate</text>
        <dbReference type="Rhea" id="RHEA:22608"/>
        <dbReference type="ChEBI" id="CHEBI:15377"/>
        <dbReference type="ChEBI" id="CHEBI:30031"/>
        <dbReference type="ChEBI" id="CHEBI:57609"/>
        <dbReference type="ChEBI" id="CHEBI:58087"/>
        <dbReference type="EC" id="3.5.1.18"/>
    </reaction>
</comment>
<proteinExistence type="inferred from homology"/>
<evidence type="ECO:0000256" key="7">
    <source>
        <dbReference type="ARBA" id="ARBA00022723"/>
    </source>
</evidence>
<evidence type="ECO:0000256" key="11">
    <source>
        <dbReference type="ARBA" id="ARBA00051301"/>
    </source>
</evidence>
<dbReference type="InterPro" id="IPR011650">
    <property type="entry name" value="Peptidase_M20_dimer"/>
</dbReference>
<comment type="cofactor">
    <cofactor evidence="1">
        <name>Co(2+)</name>
        <dbReference type="ChEBI" id="CHEBI:48828"/>
    </cofactor>
</comment>
<evidence type="ECO:0000256" key="5">
    <source>
        <dbReference type="ARBA" id="ARBA00011921"/>
    </source>
</evidence>
<comment type="caution">
    <text evidence="13">The sequence shown here is derived from an EMBL/GenBank/DDBJ whole genome shotgun (WGS) entry which is preliminary data.</text>
</comment>
<dbReference type="Pfam" id="PF07687">
    <property type="entry name" value="M20_dimer"/>
    <property type="match status" value="1"/>
</dbReference>
<evidence type="ECO:0000256" key="10">
    <source>
        <dbReference type="ARBA" id="ARBA00023285"/>
    </source>
</evidence>
<keyword evidence="9" id="KW-0862">Zinc</keyword>
<dbReference type="SUPFAM" id="SSF55031">
    <property type="entry name" value="Bacterial exopeptidase dimerisation domain"/>
    <property type="match status" value="1"/>
</dbReference>
<sequence>MTETVVDEAAVLDLVDEADLVSLTRSLIDAGGENPGGTEGQTVAVLDRACQALGFTVETWDVAPGRPNLTATLPGGDEPGLMILGHSDVVPAGDGWTRRPFEASVSDGRIYGRGATDMKGGLASAVIAMAALSRSGVQLPGPVQLACTVDEEDLGIGIRDFVTRSSSHRFAGCVVAEPTDLETVIACRGASYIEVRITGRAAHSGRPADGRNAIDAAAAIIDLVRADQRSMLETPDRLLGTGTWNTGLIEGGQGISVVAPTATVSFDRRLMPGEDAFEVARWLRGAITEAGVDSDGITVDIEVTMAMPGFETAPDHPLAAGAATAVVDAGGATSITGWTAACDGGFINRDLGIPAIVLGPGGLNDQAHRPDESVSISELVTAAKAYALLALRLL</sequence>
<evidence type="ECO:0000256" key="6">
    <source>
        <dbReference type="ARBA" id="ARBA00016853"/>
    </source>
</evidence>
<comment type="similarity">
    <text evidence="4">Belongs to the peptidase M20A family.</text>
</comment>
<evidence type="ECO:0000256" key="8">
    <source>
        <dbReference type="ARBA" id="ARBA00022801"/>
    </source>
</evidence>
<evidence type="ECO:0000256" key="2">
    <source>
        <dbReference type="ARBA" id="ARBA00001947"/>
    </source>
</evidence>
<keyword evidence="10" id="KW-0170">Cobalt</keyword>
<dbReference type="SUPFAM" id="SSF53187">
    <property type="entry name" value="Zn-dependent exopeptidases"/>
    <property type="match status" value="1"/>
</dbReference>
<dbReference type="NCBIfam" id="TIGR01910">
    <property type="entry name" value="DapE-ArgE"/>
    <property type="match status" value="1"/>
</dbReference>
<evidence type="ECO:0000313" key="14">
    <source>
        <dbReference type="Proteomes" id="UP001067235"/>
    </source>
</evidence>
<keyword evidence="14" id="KW-1185">Reference proteome</keyword>
<dbReference type="Gene3D" id="3.30.70.360">
    <property type="match status" value="1"/>
</dbReference>
<dbReference type="InterPro" id="IPR050072">
    <property type="entry name" value="Peptidase_M20A"/>
</dbReference>
<keyword evidence="8" id="KW-0378">Hydrolase</keyword>
<feature type="domain" description="Peptidase M20 dimerisation" evidence="12">
    <location>
        <begin position="187"/>
        <end position="291"/>
    </location>
</feature>
<dbReference type="CDD" id="cd08659">
    <property type="entry name" value="M20_ArgE_DapE-like"/>
    <property type="match status" value="1"/>
</dbReference>
<dbReference type="InterPro" id="IPR001261">
    <property type="entry name" value="ArgE/DapE_CS"/>
</dbReference>
<evidence type="ECO:0000256" key="3">
    <source>
        <dbReference type="ARBA" id="ARBA00005130"/>
    </source>
</evidence>
<dbReference type="EMBL" id="JAPWIE010000005">
    <property type="protein sequence ID" value="MCZ4552112.1"/>
    <property type="molecule type" value="Genomic_DNA"/>
</dbReference>
<dbReference type="RefSeq" id="WP_301572890.1">
    <property type="nucleotide sequence ID" value="NZ_JAPWIE010000005.1"/>
</dbReference>
<comment type="pathway">
    <text evidence="3">Amino-acid biosynthesis; L-lysine biosynthesis via DAP pathway; LL-2,6-diaminopimelate from (S)-tetrahydrodipicolinate (succinylase route): step 3/3.</text>
</comment>
<keyword evidence="7" id="KW-0479">Metal-binding</keyword>
<evidence type="ECO:0000256" key="1">
    <source>
        <dbReference type="ARBA" id="ARBA00001941"/>
    </source>
</evidence>